<proteinExistence type="predicted"/>
<reference evidence="1 2" key="1">
    <citation type="submission" date="2023-03" db="EMBL/GenBank/DDBJ databases">
        <title>WGS of Gossypium arboreum.</title>
        <authorList>
            <person name="Yu D."/>
        </authorList>
    </citation>
    <scope>NUCLEOTIDE SEQUENCE [LARGE SCALE GENOMIC DNA]</scope>
    <source>
        <tissue evidence="1">Leaf</tissue>
    </source>
</reference>
<sequence length="120" mass="13337">MIGSTYGRLRLHKGSEYSFDGYGIIVCPVECRLRGHYVRCGRTQETALHVLCDCDAAHVVWDNLVARALYVGLQFTCDRRFHGVEVESDNSLLIALLRTGPAVDSSLAELQLAHALCERS</sequence>
<keyword evidence="2" id="KW-1185">Reference proteome</keyword>
<evidence type="ECO:0000313" key="2">
    <source>
        <dbReference type="Proteomes" id="UP001358586"/>
    </source>
</evidence>
<accession>A0ABR0Q5W3</accession>
<protein>
    <recommendedName>
        <fullName evidence="3">RNase H type-1 domain-containing protein</fullName>
    </recommendedName>
</protein>
<dbReference type="Proteomes" id="UP001358586">
    <property type="component" value="Chromosome 4"/>
</dbReference>
<name>A0ABR0Q5W3_GOSAR</name>
<evidence type="ECO:0000313" key="1">
    <source>
        <dbReference type="EMBL" id="KAK5834641.1"/>
    </source>
</evidence>
<dbReference type="EMBL" id="JARKNE010000004">
    <property type="protein sequence ID" value="KAK5834641.1"/>
    <property type="molecule type" value="Genomic_DNA"/>
</dbReference>
<gene>
    <name evidence="1" type="ORF">PVK06_010317</name>
</gene>
<evidence type="ECO:0008006" key="3">
    <source>
        <dbReference type="Google" id="ProtNLM"/>
    </source>
</evidence>
<organism evidence="1 2">
    <name type="scientific">Gossypium arboreum</name>
    <name type="common">Tree cotton</name>
    <name type="synonym">Gossypium nanking</name>
    <dbReference type="NCBI Taxonomy" id="29729"/>
    <lineage>
        <taxon>Eukaryota</taxon>
        <taxon>Viridiplantae</taxon>
        <taxon>Streptophyta</taxon>
        <taxon>Embryophyta</taxon>
        <taxon>Tracheophyta</taxon>
        <taxon>Spermatophyta</taxon>
        <taxon>Magnoliopsida</taxon>
        <taxon>eudicotyledons</taxon>
        <taxon>Gunneridae</taxon>
        <taxon>Pentapetalae</taxon>
        <taxon>rosids</taxon>
        <taxon>malvids</taxon>
        <taxon>Malvales</taxon>
        <taxon>Malvaceae</taxon>
        <taxon>Malvoideae</taxon>
        <taxon>Gossypium</taxon>
    </lineage>
</organism>
<comment type="caution">
    <text evidence="1">The sequence shown here is derived from an EMBL/GenBank/DDBJ whole genome shotgun (WGS) entry which is preliminary data.</text>
</comment>